<keyword evidence="14" id="KW-1185">Reference proteome</keyword>
<organism evidence="13 14">
    <name type="scientific">Fusibacter bizertensis</name>
    <dbReference type="NCBI Taxonomy" id="1488331"/>
    <lineage>
        <taxon>Bacteria</taxon>
        <taxon>Bacillati</taxon>
        <taxon>Bacillota</taxon>
        <taxon>Clostridia</taxon>
        <taxon>Eubacteriales</taxon>
        <taxon>Eubacteriales Family XII. Incertae Sedis</taxon>
        <taxon>Fusibacter</taxon>
    </lineage>
</organism>
<keyword evidence="10 11" id="KW-0694">RNA-binding</keyword>
<evidence type="ECO:0000256" key="6">
    <source>
        <dbReference type="ARBA" id="ARBA00022695"/>
    </source>
</evidence>
<dbReference type="InterPro" id="IPR043519">
    <property type="entry name" value="NT_sf"/>
</dbReference>
<comment type="cofactor">
    <cofactor evidence="1">
        <name>Mg(2+)</name>
        <dbReference type="ChEBI" id="CHEBI:18420"/>
    </cofactor>
</comment>
<evidence type="ECO:0000256" key="10">
    <source>
        <dbReference type="ARBA" id="ARBA00022884"/>
    </source>
</evidence>
<evidence type="ECO:0000256" key="5">
    <source>
        <dbReference type="ARBA" id="ARBA00022694"/>
    </source>
</evidence>
<keyword evidence="3" id="KW-0820">tRNA-binding</keyword>
<keyword evidence="8" id="KW-0547">Nucleotide-binding</keyword>
<dbReference type="Proteomes" id="UP001158045">
    <property type="component" value="Unassembled WGS sequence"/>
</dbReference>
<accession>A0ABT6N9G6</accession>
<evidence type="ECO:0000313" key="13">
    <source>
        <dbReference type="EMBL" id="MDH8677065.1"/>
    </source>
</evidence>
<dbReference type="PANTHER" id="PTHR47788:SF1">
    <property type="entry name" value="A-ADDING TRNA NUCLEOTIDYLTRANSFERASE"/>
    <property type="match status" value="1"/>
</dbReference>
<evidence type="ECO:0000256" key="2">
    <source>
        <dbReference type="ARBA" id="ARBA00007265"/>
    </source>
</evidence>
<evidence type="ECO:0000259" key="12">
    <source>
        <dbReference type="Pfam" id="PF01743"/>
    </source>
</evidence>
<dbReference type="RefSeq" id="WP_281092863.1">
    <property type="nucleotide sequence ID" value="NZ_JARYZI010000001.1"/>
</dbReference>
<dbReference type="Pfam" id="PF01743">
    <property type="entry name" value="PolyA_pol"/>
    <property type="match status" value="1"/>
</dbReference>
<gene>
    <name evidence="13" type="ORF">QE109_02835</name>
</gene>
<evidence type="ECO:0000256" key="4">
    <source>
        <dbReference type="ARBA" id="ARBA00022679"/>
    </source>
</evidence>
<proteinExistence type="inferred from homology"/>
<dbReference type="PANTHER" id="PTHR47788">
    <property type="entry name" value="POLYA POLYMERASE"/>
    <property type="match status" value="1"/>
</dbReference>
<keyword evidence="9" id="KW-0460">Magnesium</keyword>
<evidence type="ECO:0000256" key="3">
    <source>
        <dbReference type="ARBA" id="ARBA00022555"/>
    </source>
</evidence>
<keyword evidence="5" id="KW-0819">tRNA processing</keyword>
<name>A0ABT6N9G6_9FIRM</name>
<reference evidence="13 14" key="1">
    <citation type="submission" date="2023-04" db="EMBL/GenBank/DDBJ databases">
        <title>Fusibacter bizertensis strain WBS, isolated from littoral bottom sediments of the Arctic seas - biochemical and genomic analysis.</title>
        <authorList>
            <person name="Brioukhanov A.L."/>
        </authorList>
    </citation>
    <scope>NUCLEOTIDE SEQUENCE [LARGE SCALE GENOMIC DNA]</scope>
    <source>
        <strain evidence="13 14">WBS</strain>
    </source>
</reference>
<dbReference type="InterPro" id="IPR002646">
    <property type="entry name" value="PolA_pol_head_dom"/>
</dbReference>
<sequence length="426" mass="49014">MDQVYEVCKQSEIPVYFVGGCVRDYLLCKKSTDFDLAIDSHGFEVLCQKLEKNYALNKSQFSTFSINIGDYNVDVAAFRMETYNRANGLPDIQLAKMEKDINRRDFTINTGYTLMTKSSIRVLVGAHLNRNQSNDILKINYSHLHFFEDIENKLIRILHPNSFVEDASRLLRAVKYQVTLGLNFETDTQLKFNSKLARSALEKFSLDRYKQIILDYALKSNGKHIISALYNEKLLLYTISSSSPVLTNVKMDSMMSFDSSLALFGKALLEEVDDRTRSVLFLLFIYHEHIIFWKNQDRSVNLLIEEITAIQSGLQVDFICDAWHVFKLLQGKSIASILFVSLLIQNGFIAIDHPELIIELSTYLDKTRFTKVLVTGTDLKNIGINQGKQIGVMLNSLLKYKVNKRVNMTINEEINWIASRINEYRD</sequence>
<comment type="caution">
    <text evidence="13">The sequence shown here is derived from an EMBL/GenBank/DDBJ whole genome shotgun (WGS) entry which is preliminary data.</text>
</comment>
<evidence type="ECO:0000256" key="9">
    <source>
        <dbReference type="ARBA" id="ARBA00022842"/>
    </source>
</evidence>
<dbReference type="SUPFAM" id="SSF81891">
    <property type="entry name" value="Poly A polymerase C-terminal region-like"/>
    <property type="match status" value="1"/>
</dbReference>
<keyword evidence="7" id="KW-0479">Metal-binding</keyword>
<keyword evidence="6" id="KW-0548">Nucleotidyltransferase</keyword>
<dbReference type="Gene3D" id="1.10.3090.10">
    <property type="entry name" value="cca-adding enzyme, domain 2"/>
    <property type="match status" value="1"/>
</dbReference>
<evidence type="ECO:0000256" key="7">
    <source>
        <dbReference type="ARBA" id="ARBA00022723"/>
    </source>
</evidence>
<feature type="domain" description="Poly A polymerase head" evidence="12">
    <location>
        <begin position="15"/>
        <end position="117"/>
    </location>
</feature>
<dbReference type="EMBL" id="JARYZI010000001">
    <property type="protein sequence ID" value="MDH8677065.1"/>
    <property type="molecule type" value="Genomic_DNA"/>
</dbReference>
<dbReference type="InterPro" id="IPR052390">
    <property type="entry name" value="tRNA_nt/polyA_polymerase"/>
</dbReference>
<evidence type="ECO:0000313" key="14">
    <source>
        <dbReference type="Proteomes" id="UP001158045"/>
    </source>
</evidence>
<dbReference type="Gene3D" id="3.30.460.10">
    <property type="entry name" value="Beta Polymerase, domain 2"/>
    <property type="match status" value="1"/>
</dbReference>
<comment type="similarity">
    <text evidence="2 11">Belongs to the tRNA nucleotidyltransferase/poly(A) polymerase family.</text>
</comment>
<keyword evidence="4 11" id="KW-0808">Transferase</keyword>
<evidence type="ECO:0000256" key="1">
    <source>
        <dbReference type="ARBA" id="ARBA00001946"/>
    </source>
</evidence>
<dbReference type="SUPFAM" id="SSF81301">
    <property type="entry name" value="Nucleotidyltransferase"/>
    <property type="match status" value="1"/>
</dbReference>
<evidence type="ECO:0000256" key="8">
    <source>
        <dbReference type="ARBA" id="ARBA00022741"/>
    </source>
</evidence>
<protein>
    <recommendedName>
        <fullName evidence="12">Poly A polymerase head domain-containing protein</fullName>
    </recommendedName>
</protein>
<evidence type="ECO:0000256" key="11">
    <source>
        <dbReference type="RuleBase" id="RU003953"/>
    </source>
</evidence>